<protein>
    <submittedName>
        <fullName evidence="2">Metalloregulator ArsR/SmtB family transcription factor</fullName>
    </submittedName>
</protein>
<dbReference type="RefSeq" id="WP_027194760.1">
    <property type="nucleotide sequence ID" value="NZ_CP017563.2"/>
</dbReference>
<dbReference type="InterPro" id="IPR001845">
    <property type="entry name" value="HTH_ArsR_DNA-bd_dom"/>
</dbReference>
<organism evidence="2 3">
    <name type="scientific">Paraburkholderia sprentiae WSM5005</name>
    <dbReference type="NCBI Taxonomy" id="754502"/>
    <lineage>
        <taxon>Bacteria</taxon>
        <taxon>Pseudomonadati</taxon>
        <taxon>Pseudomonadota</taxon>
        <taxon>Betaproteobacteria</taxon>
        <taxon>Burkholderiales</taxon>
        <taxon>Burkholderiaceae</taxon>
        <taxon>Paraburkholderia</taxon>
    </lineage>
</organism>
<name>A0A1I9YUG7_9BURK</name>
<gene>
    <name evidence="2" type="ORF">BJG93_31035</name>
</gene>
<dbReference type="GO" id="GO:0003700">
    <property type="term" value="F:DNA-binding transcription factor activity"/>
    <property type="evidence" value="ECO:0007669"/>
    <property type="project" value="InterPro"/>
</dbReference>
<dbReference type="Gene3D" id="1.10.10.10">
    <property type="entry name" value="Winged helix-like DNA-binding domain superfamily/Winged helix DNA-binding domain"/>
    <property type="match status" value="1"/>
</dbReference>
<evidence type="ECO:0000313" key="2">
    <source>
        <dbReference type="EMBL" id="APA89885.1"/>
    </source>
</evidence>
<dbReference type="InterPro" id="IPR011991">
    <property type="entry name" value="ArsR-like_HTH"/>
</dbReference>
<dbReference type="Proteomes" id="UP000179860">
    <property type="component" value="Plasmid pl1WSM5005"/>
</dbReference>
<dbReference type="EMBL" id="CP017563">
    <property type="protein sequence ID" value="APA89885.1"/>
    <property type="molecule type" value="Genomic_DNA"/>
</dbReference>
<dbReference type="InterPro" id="IPR036388">
    <property type="entry name" value="WH-like_DNA-bd_sf"/>
</dbReference>
<sequence length="111" mass="12776">MAERPDDTDLLFKALADPSRRKLLDVLHAHDGQTLNDLCEHLDMTRQGVTQHLSLLEAANLVVAVRSGREKLHFLNPVPLQQIYERWIAKFEKPRLKALSTLKRRLEKGND</sequence>
<keyword evidence="3" id="KW-1185">Reference proteome</keyword>
<dbReference type="SUPFAM" id="SSF46785">
    <property type="entry name" value="Winged helix' DNA-binding domain"/>
    <property type="match status" value="1"/>
</dbReference>
<dbReference type="PANTHER" id="PTHR38600:SF1">
    <property type="entry name" value="TRANSCRIPTIONAL REGULATORY PROTEIN"/>
    <property type="match status" value="1"/>
</dbReference>
<dbReference type="NCBIfam" id="NF033788">
    <property type="entry name" value="HTH_metalloreg"/>
    <property type="match status" value="1"/>
</dbReference>
<geneLocation type="plasmid" evidence="2 3">
    <name>pl1WSM5005</name>
</geneLocation>
<dbReference type="InterPro" id="IPR036390">
    <property type="entry name" value="WH_DNA-bd_sf"/>
</dbReference>
<evidence type="ECO:0000259" key="1">
    <source>
        <dbReference type="PROSITE" id="PS50987"/>
    </source>
</evidence>
<dbReference type="Pfam" id="PF12840">
    <property type="entry name" value="HTH_20"/>
    <property type="match status" value="1"/>
</dbReference>
<reference evidence="2" key="2">
    <citation type="submission" date="2021-06" db="EMBL/GenBank/DDBJ databases">
        <authorList>
            <person name="Rogers T.H."/>
            <person name="Ramsay J.P."/>
            <person name="Wang P."/>
            <person name="Terpolilli J."/>
        </authorList>
    </citation>
    <scope>NUCLEOTIDE SEQUENCE</scope>
    <source>
        <strain evidence="2">WSM5005</strain>
        <plasmid evidence="2">pl1WSM5005</plasmid>
    </source>
</reference>
<dbReference type="OrthoDB" id="9791888at2"/>
<feature type="domain" description="HTH arsR-type" evidence="1">
    <location>
        <begin position="1"/>
        <end position="95"/>
    </location>
</feature>
<dbReference type="AlphaFoldDB" id="A0A1I9YUG7"/>
<dbReference type="PRINTS" id="PR00778">
    <property type="entry name" value="HTHARSR"/>
</dbReference>
<dbReference type="KEGG" id="pspw:BJG93_31035"/>
<reference evidence="2" key="1">
    <citation type="submission" date="2016-09" db="EMBL/GenBank/DDBJ databases">
        <title>The Complete Genome of Burkholderia sprentiae wsm5005.</title>
        <authorList>
            <person name="De Meyer S."/>
            <person name="Wang P."/>
            <person name="Terpolilli J."/>
        </authorList>
    </citation>
    <scope>NUCLEOTIDE SEQUENCE [LARGE SCALE GENOMIC DNA]</scope>
    <source>
        <strain evidence="2">WSM5005</strain>
        <plasmid evidence="2">pl1WSM5005</plasmid>
    </source>
</reference>
<accession>A0A1I9YUG7</accession>
<dbReference type="PROSITE" id="PS50987">
    <property type="entry name" value="HTH_ARSR_2"/>
    <property type="match status" value="1"/>
</dbReference>
<dbReference type="SMART" id="SM00418">
    <property type="entry name" value="HTH_ARSR"/>
    <property type="match status" value="1"/>
</dbReference>
<dbReference type="CDD" id="cd00090">
    <property type="entry name" value="HTH_ARSR"/>
    <property type="match status" value="1"/>
</dbReference>
<dbReference type="PANTHER" id="PTHR38600">
    <property type="entry name" value="TRANSCRIPTIONAL REGULATORY PROTEIN"/>
    <property type="match status" value="1"/>
</dbReference>
<evidence type="ECO:0000313" key="3">
    <source>
        <dbReference type="Proteomes" id="UP000179860"/>
    </source>
</evidence>
<proteinExistence type="predicted"/>
<keyword evidence="2" id="KW-0614">Plasmid</keyword>